<evidence type="ECO:0000259" key="1">
    <source>
        <dbReference type="PROSITE" id="PS50164"/>
    </source>
</evidence>
<dbReference type="SUPFAM" id="SSF82771">
    <property type="entry name" value="GIY-YIG endonuclease"/>
    <property type="match status" value="1"/>
</dbReference>
<evidence type="ECO:0000259" key="2">
    <source>
        <dbReference type="PROSITE" id="PS50878"/>
    </source>
</evidence>
<dbReference type="AlphaFoldDB" id="A0A2B4STW8"/>
<dbReference type="InterPro" id="IPR000477">
    <property type="entry name" value="RT_dom"/>
</dbReference>
<protein>
    <recommendedName>
        <fullName evidence="5">Reverse transcriptase domain-containing protein</fullName>
    </recommendedName>
</protein>
<feature type="domain" description="Reverse transcriptase" evidence="2">
    <location>
        <begin position="433"/>
        <end position="674"/>
    </location>
</feature>
<dbReference type="PROSITE" id="PS50164">
    <property type="entry name" value="GIY_YIG"/>
    <property type="match status" value="1"/>
</dbReference>
<gene>
    <name evidence="3" type="ORF">AWC38_SpisGene3248</name>
</gene>
<name>A0A2B4STW8_STYPI</name>
<proteinExistence type="predicted"/>
<dbReference type="PROSITE" id="PS50878">
    <property type="entry name" value="RT_POL"/>
    <property type="match status" value="1"/>
</dbReference>
<dbReference type="Pfam" id="PF00078">
    <property type="entry name" value="RVT_1"/>
    <property type="match status" value="1"/>
</dbReference>
<dbReference type="InterPro" id="IPR000305">
    <property type="entry name" value="GIY-YIG_endonuc"/>
</dbReference>
<evidence type="ECO:0000313" key="3">
    <source>
        <dbReference type="EMBL" id="PFX31927.1"/>
    </source>
</evidence>
<accession>A0A2B4STW8</accession>
<dbReference type="InterPro" id="IPR058912">
    <property type="entry name" value="HTH_animal"/>
</dbReference>
<dbReference type="EMBL" id="LSMT01000029">
    <property type="protein sequence ID" value="PFX31927.1"/>
    <property type="molecule type" value="Genomic_DNA"/>
</dbReference>
<dbReference type="Pfam" id="PF26215">
    <property type="entry name" value="HTH_animal"/>
    <property type="match status" value="2"/>
</dbReference>
<dbReference type="Proteomes" id="UP000225706">
    <property type="component" value="Unassembled WGS sequence"/>
</dbReference>
<dbReference type="PANTHER" id="PTHR21301">
    <property type="entry name" value="REVERSE TRANSCRIPTASE"/>
    <property type="match status" value="1"/>
</dbReference>
<comment type="caution">
    <text evidence="3">The sequence shown here is derived from an EMBL/GenBank/DDBJ whole genome shotgun (WGS) entry which is preliminary data.</text>
</comment>
<dbReference type="OrthoDB" id="10058907at2759"/>
<sequence>MPGLDVAVSFLNVLNGLHPSIHFTMELSNNDSIPFIGTLITKNGNKLETQVYRKPTNTGLLLHFQSHTDLRYKKCLIKTMVHRAKELSSTHQAFVDECRHLKSMFHRLGYPSSLVNFIIDKCDYSSTPDTKTKSVETLRVSIPFKDQISVNIAKRQMRDLSSKIGIDVQPVYTIERRKARKWRKSADNYQREVLVEELRSKQSHLLHLKGLVHKEHEALREECSTLRYVAATHVLSASRNALYKDLMRTHCDKIGRLISKKFDVDEHIKNISSYRLSFFEKLVICRGLKFSLPHKVSPIDVQASFEKLYWKIDDKLSDPNLKELAASTLRSIALNYIQRKSPNPPKALVKALNLLKERDDIVITRPDKGSGTVVMDKEEYLRLLRQASIADTSKFTSIDPNRPKTRGRPPKHFHPLLQKEKELKAVLHQVLPEKLAESLSPKGSRLAHLYGLPKTHKPTLSMRPILSASGTYNYKLAKWLEEKLKPLSMNEYTIDDALVFSKEIREHPVLEGDILASYDVTSLFTNVPVQETINILVEKAFTDNWFNSTYDLNLQKDQLTQLLRMASTDQLFQFDGQLYEQCEGVAMGSPLGPLLANVFMCHLEERLSNDDLIPSYYKRYVDDTLAIMPGLDVAVSFLNVLNGLHPSIHFTMELSNNDSIPFIGTLITKNGNKLETQVYRKPTNTGLLLHFQSHTDLRYKKCLIKTMVHRAKELSSTHQAFVDECRHLKSMFHRLGYPSSLVNFIIDKCDYSSTPDTKTKSVETLRVSIPFKDQISVNIAKRQMRDLSSKIGIDVQPVYTSKKLEQDLKLKEIKPRILNQHSVVYCFKCDLCDSNYVGYTTRHLFQRIADHRYSAIGRHLRDAHGNIDLLNESQFRMLKKCGTKWDCLVYEMLYIRTIRPNLNTQSDSIRAKLFV</sequence>
<organism evidence="3 4">
    <name type="scientific">Stylophora pistillata</name>
    <name type="common">Smooth cauliflower coral</name>
    <dbReference type="NCBI Taxonomy" id="50429"/>
    <lineage>
        <taxon>Eukaryota</taxon>
        <taxon>Metazoa</taxon>
        <taxon>Cnidaria</taxon>
        <taxon>Anthozoa</taxon>
        <taxon>Hexacorallia</taxon>
        <taxon>Scleractinia</taxon>
        <taxon>Astrocoeniina</taxon>
        <taxon>Pocilloporidae</taxon>
        <taxon>Stylophora</taxon>
    </lineage>
</organism>
<dbReference type="InterPro" id="IPR035901">
    <property type="entry name" value="GIY-YIG_endonuc_sf"/>
</dbReference>
<evidence type="ECO:0008006" key="5">
    <source>
        <dbReference type="Google" id="ProtNLM"/>
    </source>
</evidence>
<evidence type="ECO:0000313" key="4">
    <source>
        <dbReference type="Proteomes" id="UP000225706"/>
    </source>
</evidence>
<reference evidence="4" key="1">
    <citation type="journal article" date="2017" name="bioRxiv">
        <title>Comparative analysis of the genomes of Stylophora pistillata and Acropora digitifera provides evidence for extensive differences between species of corals.</title>
        <authorList>
            <person name="Voolstra C.R."/>
            <person name="Li Y."/>
            <person name="Liew Y.J."/>
            <person name="Baumgarten S."/>
            <person name="Zoccola D."/>
            <person name="Flot J.-F."/>
            <person name="Tambutte S."/>
            <person name="Allemand D."/>
            <person name="Aranda M."/>
        </authorList>
    </citation>
    <scope>NUCLEOTIDE SEQUENCE [LARGE SCALE GENOMIC DNA]</scope>
</reference>
<feature type="domain" description="GIY-YIG" evidence="1">
    <location>
        <begin position="820"/>
        <end position="904"/>
    </location>
</feature>
<dbReference type="PANTHER" id="PTHR21301:SF10">
    <property type="entry name" value="REVERSE TRANSCRIPTASE DOMAIN-CONTAINING PROTEIN"/>
    <property type="match status" value="1"/>
</dbReference>
<keyword evidence="4" id="KW-1185">Reference proteome</keyword>